<dbReference type="Pfam" id="PF03459">
    <property type="entry name" value="TOBE"/>
    <property type="match status" value="2"/>
</dbReference>
<evidence type="ECO:0000313" key="5">
    <source>
        <dbReference type="Proteomes" id="UP001216253"/>
    </source>
</evidence>
<feature type="domain" description="Mop" evidence="3">
    <location>
        <begin position="16"/>
        <end position="82"/>
    </location>
</feature>
<accession>A0ABT5WQU8</accession>
<dbReference type="SUPFAM" id="SSF50331">
    <property type="entry name" value="MOP-like"/>
    <property type="match status" value="1"/>
</dbReference>
<evidence type="ECO:0000256" key="1">
    <source>
        <dbReference type="ARBA" id="ARBA00022505"/>
    </source>
</evidence>
<name>A0ABT5WQU8_9SPHN</name>
<dbReference type="RefSeq" id="WP_275228314.1">
    <property type="nucleotide sequence ID" value="NZ_JARESE010000031.1"/>
</dbReference>
<dbReference type="NCBIfam" id="TIGR00638">
    <property type="entry name" value="Mop"/>
    <property type="match status" value="1"/>
</dbReference>
<dbReference type="PROSITE" id="PS51866">
    <property type="entry name" value="MOP"/>
    <property type="match status" value="2"/>
</dbReference>
<feature type="domain" description="Mop" evidence="3">
    <location>
        <begin position="88"/>
        <end position="154"/>
    </location>
</feature>
<evidence type="ECO:0000259" key="3">
    <source>
        <dbReference type="PROSITE" id="PS51866"/>
    </source>
</evidence>
<organism evidence="4 5">
    <name type="scientific">Novosphingobium album</name>
    <name type="common">ex Liu et al. 2023</name>
    <dbReference type="NCBI Taxonomy" id="3031130"/>
    <lineage>
        <taxon>Bacteria</taxon>
        <taxon>Pseudomonadati</taxon>
        <taxon>Pseudomonadota</taxon>
        <taxon>Alphaproteobacteria</taxon>
        <taxon>Sphingomonadales</taxon>
        <taxon>Sphingomonadaceae</taxon>
        <taxon>Novosphingobium</taxon>
    </lineage>
</organism>
<keyword evidence="5" id="KW-1185">Reference proteome</keyword>
<dbReference type="InterPro" id="IPR005116">
    <property type="entry name" value="Transp-assoc_OB_typ1"/>
</dbReference>
<keyword evidence="1 2" id="KW-0500">Molybdenum</keyword>
<evidence type="ECO:0000313" key="4">
    <source>
        <dbReference type="EMBL" id="MDE8652229.1"/>
    </source>
</evidence>
<protein>
    <submittedName>
        <fullName evidence="4">TOBE domain-containing protein</fullName>
    </submittedName>
</protein>
<dbReference type="InterPro" id="IPR004606">
    <property type="entry name" value="Mop_domain"/>
</dbReference>
<proteinExistence type="predicted"/>
<dbReference type="EMBL" id="JARESE010000031">
    <property type="protein sequence ID" value="MDE8652229.1"/>
    <property type="molecule type" value="Genomic_DNA"/>
</dbReference>
<dbReference type="InterPro" id="IPR008995">
    <property type="entry name" value="Mo/tungstate-bd_C_term_dom"/>
</dbReference>
<comment type="caution">
    <text evidence="4">The sequence shown here is derived from an EMBL/GenBank/DDBJ whole genome shotgun (WGS) entry which is preliminary data.</text>
</comment>
<gene>
    <name evidence="4" type="ORF">PYV00_10935</name>
</gene>
<evidence type="ECO:0000256" key="2">
    <source>
        <dbReference type="PROSITE-ProRule" id="PRU01213"/>
    </source>
</evidence>
<dbReference type="Gene3D" id="2.40.50.100">
    <property type="match status" value="2"/>
</dbReference>
<sequence>MASIARLPAERVRSLRSCERNMLDGIVTAIVHGPINAEVGLLVNDRIVIDALVTNANVIALDIRPGGRAVALIKASFVTLVEDVPGLRLSARNLIGGTVIALSEGPVETEAVLDIGGGRELAAIVTSHSAREMMLAPGRSILACFKASHIILAAED</sequence>
<dbReference type="Proteomes" id="UP001216253">
    <property type="component" value="Unassembled WGS sequence"/>
</dbReference>
<reference evidence="4 5" key="1">
    <citation type="submission" date="2023-03" db="EMBL/GenBank/DDBJ databases">
        <title>NovoSphingobium album sp. nov. isolated from polycyclic aromatic hydrocarbons- and heavy-metal polluted soil.</title>
        <authorList>
            <person name="Liu Z."/>
            <person name="Wang K."/>
        </authorList>
    </citation>
    <scope>NUCLEOTIDE SEQUENCE [LARGE SCALE GENOMIC DNA]</scope>
    <source>
        <strain evidence="4 5">H3SJ31-1</strain>
    </source>
</reference>